<evidence type="ECO:0008006" key="3">
    <source>
        <dbReference type="Google" id="ProtNLM"/>
    </source>
</evidence>
<name>N1PPV1_DOTSN</name>
<dbReference type="InterPro" id="IPR052895">
    <property type="entry name" value="HetReg/Transcr_Mod"/>
</dbReference>
<dbReference type="PANTHER" id="PTHR24148">
    <property type="entry name" value="ANKYRIN REPEAT DOMAIN-CONTAINING PROTEIN 39 HOMOLOG-RELATED"/>
    <property type="match status" value="1"/>
</dbReference>
<dbReference type="Proteomes" id="UP000016933">
    <property type="component" value="Unassembled WGS sequence"/>
</dbReference>
<dbReference type="AlphaFoldDB" id="N1PPV1"/>
<dbReference type="EMBL" id="KB446539">
    <property type="protein sequence ID" value="EME44454.1"/>
    <property type="molecule type" value="Genomic_DNA"/>
</dbReference>
<proteinExistence type="predicted"/>
<sequence>MLPHAPGIDSRHEHFLAVDYNKPVFDVYVDFAKYCIEAGLGLEILGYVCAPAASQIDYRPPPVAGEHAFPSWTPDWRIPNRIRPLNSTGLLHGEYRVLYDPCPKTKVAAVVSGLELGIQGFVFDTINSIVTTSGRQEIPVSNVLATWSAELASTYGPIEKERFWKLVLADAYQIESEETGLTANARGGGESRHLMGMDPASLDYAYIWVRSQMHHALRGVCRDRRAGYTEAKRLAILPEAAVPGDLVAAFHGGHTLYVVRPIAREEKYTFVGECYVEDMMDGEVMTLATENGIVPQTLWLV</sequence>
<keyword evidence="2" id="KW-1185">Reference proteome</keyword>
<protein>
    <recommendedName>
        <fullName evidence="3">Heterokaryon incompatibility domain-containing protein</fullName>
    </recommendedName>
</protein>
<gene>
    <name evidence="1" type="ORF">DOTSEDRAFT_24489</name>
</gene>
<evidence type="ECO:0000313" key="1">
    <source>
        <dbReference type="EMBL" id="EME44454.1"/>
    </source>
</evidence>
<reference evidence="2" key="1">
    <citation type="journal article" date="2012" name="PLoS Genet.">
        <title>The genomes of the fungal plant pathogens Cladosporium fulvum and Dothistroma septosporum reveal adaptation to different hosts and lifestyles but also signatures of common ancestry.</title>
        <authorList>
            <person name="de Wit P.J.G.M."/>
            <person name="van der Burgt A."/>
            <person name="Oekmen B."/>
            <person name="Stergiopoulos I."/>
            <person name="Abd-Elsalam K.A."/>
            <person name="Aerts A.L."/>
            <person name="Bahkali A.H."/>
            <person name="Beenen H.G."/>
            <person name="Chettri P."/>
            <person name="Cox M.P."/>
            <person name="Datema E."/>
            <person name="de Vries R.P."/>
            <person name="Dhillon B."/>
            <person name="Ganley A.R."/>
            <person name="Griffiths S.A."/>
            <person name="Guo Y."/>
            <person name="Hamelin R.C."/>
            <person name="Henrissat B."/>
            <person name="Kabir M.S."/>
            <person name="Jashni M.K."/>
            <person name="Kema G."/>
            <person name="Klaubauf S."/>
            <person name="Lapidus A."/>
            <person name="Levasseur A."/>
            <person name="Lindquist E."/>
            <person name="Mehrabi R."/>
            <person name="Ohm R.A."/>
            <person name="Owen T.J."/>
            <person name="Salamov A."/>
            <person name="Schwelm A."/>
            <person name="Schijlen E."/>
            <person name="Sun H."/>
            <person name="van den Burg H.A."/>
            <person name="van Ham R.C.H.J."/>
            <person name="Zhang S."/>
            <person name="Goodwin S.B."/>
            <person name="Grigoriev I.V."/>
            <person name="Collemare J."/>
            <person name="Bradshaw R.E."/>
        </authorList>
    </citation>
    <scope>NUCLEOTIDE SEQUENCE [LARGE SCALE GENOMIC DNA]</scope>
    <source>
        <strain evidence="2">NZE10 / CBS 128990</strain>
    </source>
</reference>
<evidence type="ECO:0000313" key="2">
    <source>
        <dbReference type="Proteomes" id="UP000016933"/>
    </source>
</evidence>
<organism evidence="1 2">
    <name type="scientific">Dothistroma septosporum (strain NZE10 / CBS 128990)</name>
    <name type="common">Red band needle blight fungus</name>
    <name type="synonym">Mycosphaerella pini</name>
    <dbReference type="NCBI Taxonomy" id="675120"/>
    <lineage>
        <taxon>Eukaryota</taxon>
        <taxon>Fungi</taxon>
        <taxon>Dikarya</taxon>
        <taxon>Ascomycota</taxon>
        <taxon>Pezizomycotina</taxon>
        <taxon>Dothideomycetes</taxon>
        <taxon>Dothideomycetidae</taxon>
        <taxon>Mycosphaerellales</taxon>
        <taxon>Mycosphaerellaceae</taxon>
        <taxon>Dothistroma</taxon>
    </lineage>
</organism>
<accession>N1PPV1</accession>
<reference evidence="1 2" key="2">
    <citation type="journal article" date="2012" name="PLoS Pathog.">
        <title>Diverse lifestyles and strategies of plant pathogenesis encoded in the genomes of eighteen Dothideomycetes fungi.</title>
        <authorList>
            <person name="Ohm R.A."/>
            <person name="Feau N."/>
            <person name="Henrissat B."/>
            <person name="Schoch C.L."/>
            <person name="Horwitz B.A."/>
            <person name="Barry K.W."/>
            <person name="Condon B.J."/>
            <person name="Copeland A.C."/>
            <person name="Dhillon B."/>
            <person name="Glaser F."/>
            <person name="Hesse C.N."/>
            <person name="Kosti I."/>
            <person name="LaButti K."/>
            <person name="Lindquist E.A."/>
            <person name="Lucas S."/>
            <person name="Salamov A.A."/>
            <person name="Bradshaw R.E."/>
            <person name="Ciuffetti L."/>
            <person name="Hamelin R.C."/>
            <person name="Kema G.H.J."/>
            <person name="Lawrence C."/>
            <person name="Scott J.A."/>
            <person name="Spatafora J.W."/>
            <person name="Turgeon B.G."/>
            <person name="de Wit P.J.G.M."/>
            <person name="Zhong S."/>
            <person name="Goodwin S.B."/>
            <person name="Grigoriev I.V."/>
        </authorList>
    </citation>
    <scope>NUCLEOTIDE SEQUENCE [LARGE SCALE GENOMIC DNA]</scope>
    <source>
        <strain evidence="2">NZE10 / CBS 128990</strain>
    </source>
</reference>
<dbReference type="OrthoDB" id="5416609at2759"/>
<dbReference type="HOGENOM" id="CLU_924448_0_0_1"/>
<dbReference type="PANTHER" id="PTHR24148:SF64">
    <property type="entry name" value="HETEROKARYON INCOMPATIBILITY DOMAIN-CONTAINING PROTEIN"/>
    <property type="match status" value="1"/>
</dbReference>
<dbReference type="Pfam" id="PF26639">
    <property type="entry name" value="Het-6_barrel"/>
    <property type="match status" value="1"/>
</dbReference>